<proteinExistence type="predicted"/>
<organism evidence="1 2">
    <name type="scientific">Glomus cerebriforme</name>
    <dbReference type="NCBI Taxonomy" id="658196"/>
    <lineage>
        <taxon>Eukaryota</taxon>
        <taxon>Fungi</taxon>
        <taxon>Fungi incertae sedis</taxon>
        <taxon>Mucoromycota</taxon>
        <taxon>Glomeromycotina</taxon>
        <taxon>Glomeromycetes</taxon>
        <taxon>Glomerales</taxon>
        <taxon>Glomeraceae</taxon>
        <taxon>Glomus</taxon>
    </lineage>
</organism>
<evidence type="ECO:0000313" key="1">
    <source>
        <dbReference type="EMBL" id="RIA89649.1"/>
    </source>
</evidence>
<evidence type="ECO:0000313" key="2">
    <source>
        <dbReference type="Proteomes" id="UP000265703"/>
    </source>
</evidence>
<dbReference type="EMBL" id="QKYT01000211">
    <property type="protein sequence ID" value="RIA89649.1"/>
    <property type="molecule type" value="Genomic_DNA"/>
</dbReference>
<dbReference type="AlphaFoldDB" id="A0A397SXB5"/>
<dbReference type="OrthoDB" id="5330842at2759"/>
<gene>
    <name evidence="1" type="ORF">C1645_738467</name>
</gene>
<sequence length="202" mass="23399">MLKLKLNDIDRIKRPQAIQTLVEKEAIKNYLPLAITAAVKEYAMIELGLGASAQELKRKEVMNIKYKVRGPMEVHLVGNSDLNANFDFCVKKVLAYGVEKDIIKEIHKFPLPFQYLLIKEACAVMDRLEKGKGIPGLTSLDCRCSFCNQYLLLCKHIFHEHLYGNVKLLTTDVWRMFQNIFEESGYEVYEHRELVIEFVQTE</sequence>
<name>A0A397SXB5_9GLOM</name>
<protein>
    <recommendedName>
        <fullName evidence="3">SWIM-type domain-containing protein</fullName>
    </recommendedName>
</protein>
<dbReference type="Proteomes" id="UP000265703">
    <property type="component" value="Unassembled WGS sequence"/>
</dbReference>
<accession>A0A397SXB5</accession>
<comment type="caution">
    <text evidence="1">The sequence shown here is derived from an EMBL/GenBank/DDBJ whole genome shotgun (WGS) entry which is preliminary data.</text>
</comment>
<reference evidence="1 2" key="1">
    <citation type="submission" date="2018-06" db="EMBL/GenBank/DDBJ databases">
        <title>Comparative genomics reveals the genomic features of Rhizophagus irregularis, R. cerebriforme, R. diaphanum and Gigaspora rosea, and their symbiotic lifestyle signature.</title>
        <authorList>
            <person name="Morin E."/>
            <person name="San Clemente H."/>
            <person name="Chen E.C.H."/>
            <person name="De La Providencia I."/>
            <person name="Hainaut M."/>
            <person name="Kuo A."/>
            <person name="Kohler A."/>
            <person name="Murat C."/>
            <person name="Tang N."/>
            <person name="Roy S."/>
            <person name="Loubradou J."/>
            <person name="Henrissat B."/>
            <person name="Grigoriev I.V."/>
            <person name="Corradi N."/>
            <person name="Roux C."/>
            <person name="Martin F.M."/>
        </authorList>
    </citation>
    <scope>NUCLEOTIDE SEQUENCE [LARGE SCALE GENOMIC DNA]</scope>
    <source>
        <strain evidence="1 2">DAOM 227022</strain>
    </source>
</reference>
<evidence type="ECO:0008006" key="3">
    <source>
        <dbReference type="Google" id="ProtNLM"/>
    </source>
</evidence>
<keyword evidence="2" id="KW-1185">Reference proteome</keyword>